<protein>
    <submittedName>
        <fullName evidence="6">Nickel transporter</fullName>
    </submittedName>
</protein>
<comment type="similarity">
    <text evidence="1 5">Belongs to the HisA/HisF family.</text>
</comment>
<name>A0A512L626_9PROT</name>
<dbReference type="Proteomes" id="UP000321337">
    <property type="component" value="Unassembled WGS sequence"/>
</dbReference>
<comment type="caution">
    <text evidence="6">The sequence shown here is derived from an EMBL/GenBank/DDBJ whole genome shotgun (WGS) entry which is preliminary data.</text>
</comment>
<proteinExistence type="inferred from homology"/>
<dbReference type="InterPro" id="IPR013785">
    <property type="entry name" value="Aldolase_TIM"/>
</dbReference>
<sequence>MVEGLLSLFPFRHLYIADLDAILGQGSHQTTLESLRRAHPELEFWVDAGFANVEAARIWQSKGLGRPVLGSESLSEVPARSVFPVGGVLSLDFRGDDFLGPTALVREAGHWPSDVIVMTLARVGMSEGPDLARLEELRRLAPACRLYAAGGVRHAADLVELTQAGAAGVLLASALHDGAISRTELAALRAGIPAPGPGRFVQAKIH</sequence>
<comment type="pathway">
    <text evidence="4">Amino-acid biosynthesis.</text>
</comment>
<gene>
    <name evidence="6" type="ORF">TPL01_10520</name>
</gene>
<dbReference type="Gene3D" id="3.20.20.70">
    <property type="entry name" value="Aldolase class I"/>
    <property type="match status" value="1"/>
</dbReference>
<keyword evidence="3 5" id="KW-0368">Histidine biosynthesis</keyword>
<dbReference type="GO" id="GO:0000105">
    <property type="term" value="P:L-histidine biosynthetic process"/>
    <property type="evidence" value="ECO:0007669"/>
    <property type="project" value="UniProtKB-KW"/>
</dbReference>
<evidence type="ECO:0000256" key="3">
    <source>
        <dbReference type="ARBA" id="ARBA00023102"/>
    </source>
</evidence>
<dbReference type="Pfam" id="PF00977">
    <property type="entry name" value="His_biosynth"/>
    <property type="match status" value="1"/>
</dbReference>
<dbReference type="EMBL" id="BKAD01000009">
    <property type="protein sequence ID" value="GEP29914.1"/>
    <property type="molecule type" value="Genomic_DNA"/>
</dbReference>
<evidence type="ECO:0000256" key="2">
    <source>
        <dbReference type="ARBA" id="ARBA00022605"/>
    </source>
</evidence>
<evidence type="ECO:0000256" key="4">
    <source>
        <dbReference type="ARBA" id="ARBA00029440"/>
    </source>
</evidence>
<evidence type="ECO:0000313" key="7">
    <source>
        <dbReference type="Proteomes" id="UP000321337"/>
    </source>
</evidence>
<evidence type="ECO:0000256" key="1">
    <source>
        <dbReference type="ARBA" id="ARBA00009667"/>
    </source>
</evidence>
<keyword evidence="2 5" id="KW-0028">Amino-acid biosynthesis</keyword>
<evidence type="ECO:0000313" key="6">
    <source>
        <dbReference type="EMBL" id="GEP29914.1"/>
    </source>
</evidence>
<dbReference type="InterPro" id="IPR006062">
    <property type="entry name" value="His_biosynth"/>
</dbReference>
<evidence type="ECO:0000256" key="5">
    <source>
        <dbReference type="RuleBase" id="RU003657"/>
    </source>
</evidence>
<dbReference type="InterPro" id="IPR011060">
    <property type="entry name" value="RibuloseP-bd_barrel"/>
</dbReference>
<keyword evidence="7" id="KW-1185">Reference proteome</keyword>
<dbReference type="SUPFAM" id="SSF51366">
    <property type="entry name" value="Ribulose-phoshate binding barrel"/>
    <property type="match status" value="1"/>
</dbReference>
<accession>A0A512L626</accession>
<reference evidence="6 7" key="1">
    <citation type="submission" date="2019-07" db="EMBL/GenBank/DDBJ databases">
        <title>Whole genome shotgun sequence of Thiobacillus plumbophilus NBRC 107929.</title>
        <authorList>
            <person name="Hosoyama A."/>
            <person name="Uohara A."/>
            <person name="Ohji S."/>
            <person name="Ichikawa N."/>
        </authorList>
    </citation>
    <scope>NUCLEOTIDE SEQUENCE [LARGE SCALE GENOMIC DNA]</scope>
    <source>
        <strain evidence="6 7">NBRC 107929</strain>
    </source>
</reference>
<dbReference type="AlphaFoldDB" id="A0A512L626"/>
<organism evidence="6 7">
    <name type="scientific">Sulfuriferula plumbiphila</name>
    <dbReference type="NCBI Taxonomy" id="171865"/>
    <lineage>
        <taxon>Bacteria</taxon>
        <taxon>Pseudomonadati</taxon>
        <taxon>Pseudomonadota</taxon>
        <taxon>Betaproteobacteria</taxon>
        <taxon>Nitrosomonadales</taxon>
        <taxon>Sulfuricellaceae</taxon>
        <taxon>Sulfuriferula</taxon>
    </lineage>
</organism>